<dbReference type="InterPro" id="IPR032675">
    <property type="entry name" value="LRR_dom_sf"/>
</dbReference>
<reference evidence="1 2" key="1">
    <citation type="journal article" date="2015" name="Genome Biol. Evol.">
        <title>Phylogenomic analyses indicate that early fungi evolved digesting cell walls of algal ancestors of land plants.</title>
        <authorList>
            <person name="Chang Y."/>
            <person name="Wang S."/>
            <person name="Sekimoto S."/>
            <person name="Aerts A.L."/>
            <person name="Choi C."/>
            <person name="Clum A."/>
            <person name="LaButti K.M."/>
            <person name="Lindquist E.A."/>
            <person name="Yee Ngan C."/>
            <person name="Ohm R.A."/>
            <person name="Salamov A.A."/>
            <person name="Grigoriev I.V."/>
            <person name="Spatafora J.W."/>
            <person name="Berbee M.L."/>
        </authorList>
    </citation>
    <scope>NUCLEOTIDE SEQUENCE [LARGE SCALE GENOMIC DNA]</scope>
    <source>
        <strain evidence="1 2">NRRL 28638</strain>
    </source>
</reference>
<organism evidence="1 2">
    <name type="scientific">Conidiobolus coronatus (strain ATCC 28846 / CBS 209.66 / NRRL 28638)</name>
    <name type="common">Delacroixia coronata</name>
    <dbReference type="NCBI Taxonomy" id="796925"/>
    <lineage>
        <taxon>Eukaryota</taxon>
        <taxon>Fungi</taxon>
        <taxon>Fungi incertae sedis</taxon>
        <taxon>Zoopagomycota</taxon>
        <taxon>Entomophthoromycotina</taxon>
        <taxon>Entomophthoromycetes</taxon>
        <taxon>Entomophthorales</taxon>
        <taxon>Ancylistaceae</taxon>
        <taxon>Conidiobolus</taxon>
    </lineage>
</organism>
<dbReference type="Proteomes" id="UP000070444">
    <property type="component" value="Unassembled WGS sequence"/>
</dbReference>
<sequence>MEGNDIKQIKWESILTIPEFNNLLNIYSLKELSLLCKSFRLKLVAKLFETIQLDGEKFASYLKSGNYDLICGYFSLRNYPVYYSKDGELRRKFNRKSYEGLAVGNKVKKIELKLGKFKYHVKSFRLDCLDRAGYYLLPTLNIFPNLTTLNLTYCTISLDKFSELLSNLKKLNCLELYYISFAVLPTQEPTLNNLKFPQKLEKLIIFGLYYIKIAEAQTAFDFLFENLEDEILAEAILPPTHILSLKNFDYYGYDRNDNGLNRFLENNYQLEYLSLESNFIDSRKLELISKSSKLKKLTIRCEEQVHHSLNFSALTSITKLRFYNVTQEYLSNLEIICLSCTNLNNLKLIFDIAYEDVPQTISIIIARIISKSNYLSAFGLSLRGDYQTVVNFTELNNVTSVRIQASLDFLYYLDFANSERLSKVEFYWKDIGFDVEISYNELKVKFDNYNNWRFIYGDGLIKGKRVINKN</sequence>
<name>A0A137NPL3_CONC2</name>
<evidence type="ECO:0000313" key="2">
    <source>
        <dbReference type="Proteomes" id="UP000070444"/>
    </source>
</evidence>
<dbReference type="AlphaFoldDB" id="A0A137NPL3"/>
<dbReference type="SUPFAM" id="SSF52058">
    <property type="entry name" value="L domain-like"/>
    <property type="match status" value="1"/>
</dbReference>
<dbReference type="EMBL" id="KQ965276">
    <property type="protein sequence ID" value="KXN64683.1"/>
    <property type="molecule type" value="Genomic_DNA"/>
</dbReference>
<gene>
    <name evidence="1" type="ORF">CONCODRAFT_14120</name>
</gene>
<accession>A0A137NPL3</accession>
<evidence type="ECO:0008006" key="3">
    <source>
        <dbReference type="Google" id="ProtNLM"/>
    </source>
</evidence>
<keyword evidence="2" id="KW-1185">Reference proteome</keyword>
<proteinExistence type="predicted"/>
<dbReference type="OrthoDB" id="612216at2759"/>
<protein>
    <recommendedName>
        <fullName evidence="3">RNI-like protein</fullName>
    </recommendedName>
</protein>
<dbReference type="Gene3D" id="3.80.10.10">
    <property type="entry name" value="Ribonuclease Inhibitor"/>
    <property type="match status" value="1"/>
</dbReference>
<evidence type="ECO:0000313" key="1">
    <source>
        <dbReference type="EMBL" id="KXN64683.1"/>
    </source>
</evidence>